<protein>
    <submittedName>
        <fullName evidence="2">Uncharacterized protein</fullName>
    </submittedName>
</protein>
<dbReference type="AlphaFoldDB" id="A0AAP0PSP7"/>
<evidence type="ECO:0000256" key="1">
    <source>
        <dbReference type="SAM" id="MobiDB-lite"/>
    </source>
</evidence>
<name>A0AAP0PSP7_9MAGN</name>
<dbReference type="Proteomes" id="UP001417504">
    <property type="component" value="Unassembled WGS sequence"/>
</dbReference>
<feature type="region of interest" description="Disordered" evidence="1">
    <location>
        <begin position="110"/>
        <end position="133"/>
    </location>
</feature>
<comment type="caution">
    <text evidence="2">The sequence shown here is derived from an EMBL/GenBank/DDBJ whole genome shotgun (WGS) entry which is preliminary data.</text>
</comment>
<sequence>MPARMRIDSTVRSEHADIDERRLRRRAEGVREPQEFVLARTLPVAPWPFAGHDATCGVLTKDQRVNGVDGGGMRIGGIKTSREGSRGDEIITVATSPCVIEAHERVPTYHWREGEDPTRRSSARRKRKRGGFYHPSSPLLPPWWLIRGRWPSNRLSEEEEAVPPWRGSSCFPPPLGQLVSLTSLTRNFKKRKKRKLR</sequence>
<evidence type="ECO:0000313" key="2">
    <source>
        <dbReference type="EMBL" id="KAK9155032.1"/>
    </source>
</evidence>
<keyword evidence="3" id="KW-1185">Reference proteome</keyword>
<feature type="compositionally biased region" description="Basic residues" evidence="1">
    <location>
        <begin position="121"/>
        <end position="131"/>
    </location>
</feature>
<evidence type="ECO:0000313" key="3">
    <source>
        <dbReference type="Proteomes" id="UP001417504"/>
    </source>
</evidence>
<feature type="compositionally biased region" description="Basic and acidic residues" evidence="1">
    <location>
        <begin position="110"/>
        <end position="119"/>
    </location>
</feature>
<dbReference type="EMBL" id="JBBNAE010000001">
    <property type="protein sequence ID" value="KAK9155032.1"/>
    <property type="molecule type" value="Genomic_DNA"/>
</dbReference>
<proteinExistence type="predicted"/>
<reference evidence="2 3" key="1">
    <citation type="submission" date="2024-01" db="EMBL/GenBank/DDBJ databases">
        <title>Genome assemblies of Stephania.</title>
        <authorList>
            <person name="Yang L."/>
        </authorList>
    </citation>
    <scope>NUCLEOTIDE SEQUENCE [LARGE SCALE GENOMIC DNA]</scope>
    <source>
        <strain evidence="2">QJT</strain>
        <tissue evidence="2">Leaf</tissue>
    </source>
</reference>
<gene>
    <name evidence="2" type="ORF">Sjap_002512</name>
</gene>
<organism evidence="2 3">
    <name type="scientific">Stephania japonica</name>
    <dbReference type="NCBI Taxonomy" id="461633"/>
    <lineage>
        <taxon>Eukaryota</taxon>
        <taxon>Viridiplantae</taxon>
        <taxon>Streptophyta</taxon>
        <taxon>Embryophyta</taxon>
        <taxon>Tracheophyta</taxon>
        <taxon>Spermatophyta</taxon>
        <taxon>Magnoliopsida</taxon>
        <taxon>Ranunculales</taxon>
        <taxon>Menispermaceae</taxon>
        <taxon>Menispermoideae</taxon>
        <taxon>Cissampelideae</taxon>
        <taxon>Stephania</taxon>
    </lineage>
</organism>
<accession>A0AAP0PSP7</accession>